<dbReference type="EMBL" id="JAYGOJ010000320">
    <property type="protein sequence ID" value="MEA9438917.1"/>
    <property type="molecule type" value="Genomic_DNA"/>
</dbReference>
<dbReference type="Proteomes" id="UP001277183">
    <property type="component" value="Unassembled WGS sequence"/>
</dbReference>
<protein>
    <submittedName>
        <fullName evidence="3">Uncharacterized protein</fullName>
    </submittedName>
</protein>
<reference evidence="1" key="2">
    <citation type="submission" date="2023-11" db="EMBL/GenBank/DDBJ databases">
        <title>WGS of Aeromonas in Northern Israel.</title>
        <authorList>
            <person name="Hershko Y."/>
        </authorList>
    </citation>
    <scope>NUCLEOTIDE SEQUENCE</scope>
    <source>
        <strain evidence="1">77416</strain>
    </source>
</reference>
<reference evidence="3" key="1">
    <citation type="submission" date="2020-12" db="EMBL/GenBank/DDBJ databases">
        <title>GES Beta-lactamases isolated from hospital effluents in Brazil.</title>
        <authorList>
            <person name="Conte D."/>
            <person name="Mesa D."/>
            <person name="Palmeiro J.K."/>
            <person name="Dalla-Costa L.M."/>
        </authorList>
    </citation>
    <scope>NUCLEOTIDE SEQUENCE [LARGE SCALE GENOMIC DNA]</scope>
    <source>
        <strain evidence="3">Aero21</strain>
        <plasmid evidence="4">p1</plasmid>
    </source>
</reference>
<evidence type="ECO:0000313" key="5">
    <source>
        <dbReference type="Proteomes" id="UP001304847"/>
    </source>
</evidence>
<sequence length="114" mass="12921">MPKIASSPVSQDLPSTHSFDFYYSRFKRARSEDTLQIMYEGAIAKAINDLGTQGSFQAQIQIERALDRRQQEFDTLAGTQIKANHAIKHCQLAPQEYDPASEMRRLLAELAPSY</sequence>
<proteinExistence type="predicted"/>
<keyword evidence="4" id="KW-0614">Plasmid</keyword>
<gene>
    <name evidence="3" type="ORF">JC965_23350</name>
    <name evidence="4" type="ORF">JC965_27065</name>
    <name evidence="1" type="ORF">SJS77_20020</name>
    <name evidence="2" type="ORF">VCX44_24815</name>
</gene>
<geneLocation type="plasmid" evidence="4">
    <name>p1</name>
</geneLocation>
<name>A0A6I4WYI6_AERCA</name>
<evidence type="ECO:0000313" key="2">
    <source>
        <dbReference type="EMBL" id="MEA9438917.1"/>
    </source>
</evidence>
<keyword evidence="5" id="KW-1185">Reference proteome</keyword>
<accession>A0A6I4WYI6</accession>
<dbReference type="RefSeq" id="WP_101618058.1">
    <property type="nucleotide sequence ID" value="NZ_JAOCIE010000103.1"/>
</dbReference>
<dbReference type="Proteomes" id="UP001304847">
    <property type="component" value="Unassembled WGS sequence"/>
</dbReference>
<organism evidence="3">
    <name type="scientific">Aeromonas caviae</name>
    <name type="common">Aeromonas punctata</name>
    <dbReference type="NCBI Taxonomy" id="648"/>
    <lineage>
        <taxon>Bacteria</taxon>
        <taxon>Pseudomonadati</taxon>
        <taxon>Pseudomonadota</taxon>
        <taxon>Gammaproteobacteria</taxon>
        <taxon>Aeromonadales</taxon>
        <taxon>Aeromonadaceae</taxon>
        <taxon>Aeromonas</taxon>
    </lineage>
</organism>
<evidence type="ECO:0000313" key="1">
    <source>
        <dbReference type="EMBL" id="MDX7722700.1"/>
    </source>
</evidence>
<evidence type="ECO:0000313" key="3">
    <source>
        <dbReference type="EMBL" id="QQA60810.1"/>
    </source>
</evidence>
<dbReference type="EMBL" id="CP065937">
    <property type="protein sequence ID" value="QQA60810.1"/>
    <property type="molecule type" value="Genomic_DNA"/>
</dbReference>
<reference evidence="2 5" key="3">
    <citation type="submission" date="2023-12" db="EMBL/GenBank/DDBJ databases">
        <title>Characterization of antibiotic resistance in Aeromonas spp. in hospital effluent.</title>
        <authorList>
            <person name="Negoseki B.R.S."/>
            <person name="Krul D."/>
            <person name="Siqueira A.C."/>
            <person name="Almeida M."/>
            <person name="Mesa D."/>
            <person name="Conte D."/>
            <person name="Dalla-Costa L.M."/>
        </authorList>
    </citation>
    <scope>NUCLEOTIDE SEQUENCE [LARGE SCALE GENOMIC DNA]</scope>
    <source>
        <strain evidence="2 5">36v</strain>
    </source>
</reference>
<dbReference type="EMBL" id="JAWZVU010000163">
    <property type="protein sequence ID" value="MDX7722700.1"/>
    <property type="molecule type" value="Genomic_DNA"/>
</dbReference>
<dbReference type="EMBL" id="CP068231">
    <property type="protein sequence ID" value="QQX12787.1"/>
    <property type="molecule type" value="Genomic_DNA"/>
</dbReference>
<dbReference type="AlphaFoldDB" id="A0A6I4WYI6"/>
<evidence type="ECO:0000313" key="4">
    <source>
        <dbReference type="EMBL" id="QQX12787.1"/>
    </source>
</evidence>